<evidence type="ECO:0000256" key="5">
    <source>
        <dbReference type="ARBA" id="ARBA00022448"/>
    </source>
</evidence>
<feature type="transmembrane region" description="Helical" evidence="12">
    <location>
        <begin position="706"/>
        <end position="726"/>
    </location>
</feature>
<evidence type="ECO:0000259" key="14">
    <source>
        <dbReference type="Pfam" id="PF25140"/>
    </source>
</evidence>
<dbReference type="Pfam" id="PF25141">
    <property type="entry name" value="PGAP1_2nd"/>
    <property type="match status" value="1"/>
</dbReference>
<sequence length="1007" mass="113058">MRNPWSTTLLTLSAVVLASILLLTIIRSFMTRQLDPKGCRMSYMRSSFVHFSDFDTEHTRFATKYNLHLYREVGVDEDARVKGVPVLFIPGNAGSYKQARSLASEAAWYYQSHISTRPEAERAAKLPFDIFTVDFNEDITAFHGQTLLDQAEYLNDAVAYILSMYHNPTRSLRDPTLPDPSSVILIGHSMGGVVARTMLTMPNYQANTINTMITLSAPHARPPVSFDADIVNTYKEINEYWRSSYSKQWGNENPLWHVTLISIAGGGLDTIVPSDYSSIASLVPETHGFTVFTSTIPNVWTGMDHLAITWCDQLRKSVIHALYEVVDVNQPGQTRRRAERMRTFKKWFLTGLEDVAERVLPHEEPKTLLIVEDSDNAILAQGERLTVRMLGHEDKPKAYLMPLPPHGGAEKRRFTLLSDQNDATIDVMFCSVFPPQSGQSAALFSMDMDLSGDRSGSTRLACKSAMPDLVTLPASKSNSQFPFEETQPFSYLQYDLEMLSEHQFVAVVDKATTNTEGFVIAEFSAVSESTVRTNLDLQRLLTSGMQLKLPASRPISMDIKLPALHSSLLAYKLNLASHGCGKKRELFQPLLRQYITDVYESRFFVNVKDADISLHGVAPYMPPSFRGKSPTNGLSLQFWTDPTCESPLDITLHVDIMGSMGKLWMRYRTLFAALPLLVVALVLRKQFQVYDQTGVFMSFSEGMNQCLHRSLAVAVLALTCLAVSLARASQASSPVPQSSLIRQSNATETIIDYTKNDLLLGSPDAFFWFLIPTFGLICFGICTLANWFILVITNIFAVLYGRLRSLPLRSEEARRTPAAFAVTTTRQRIITTSILLLLVSTVIPYQFAYLVLCIVQLATCVRAWRLTLDTNSDTNYNFYNYAHSLLVLMLWILPINMPVLVVWIRNLAVHWLTPFSSHHNILSIMPYILLVETLSTGRMVPRLSGSKLTYVTNCAFFVLAMWAAVFGVSYAYQLHHFVNGICAWLVLVHLSTSSALASVYFFAPMRD</sequence>
<dbReference type="GO" id="GO:0005789">
    <property type="term" value="C:endoplasmic reticulum membrane"/>
    <property type="evidence" value="ECO:0007669"/>
    <property type="project" value="UniProtKB-SubCell"/>
</dbReference>
<feature type="transmembrane region" description="Helical" evidence="12">
    <location>
        <begin position="664"/>
        <end position="683"/>
    </location>
</feature>
<evidence type="ECO:0000256" key="6">
    <source>
        <dbReference type="ARBA" id="ARBA00022692"/>
    </source>
</evidence>
<evidence type="ECO:0000256" key="9">
    <source>
        <dbReference type="ARBA" id="ARBA00022927"/>
    </source>
</evidence>
<dbReference type="PANTHER" id="PTHR15495:SF7">
    <property type="entry name" value="GPI INOSITOL-DEACYLASE"/>
    <property type="match status" value="1"/>
</dbReference>
<dbReference type="InterPro" id="IPR056824">
    <property type="entry name" value="PGAP1_TMD"/>
</dbReference>
<evidence type="ECO:0000256" key="1">
    <source>
        <dbReference type="ARBA" id="ARBA00003496"/>
    </source>
</evidence>
<organism evidence="15 16">
    <name type="scientific">Rhizodiscina lignyota</name>
    <dbReference type="NCBI Taxonomy" id="1504668"/>
    <lineage>
        <taxon>Eukaryota</taxon>
        <taxon>Fungi</taxon>
        <taxon>Dikarya</taxon>
        <taxon>Ascomycota</taxon>
        <taxon>Pezizomycotina</taxon>
        <taxon>Dothideomycetes</taxon>
        <taxon>Pleosporomycetidae</taxon>
        <taxon>Aulographales</taxon>
        <taxon>Rhizodiscinaceae</taxon>
        <taxon>Rhizodiscina</taxon>
    </lineage>
</organism>
<dbReference type="GO" id="GO:0015031">
    <property type="term" value="P:protein transport"/>
    <property type="evidence" value="ECO:0007669"/>
    <property type="project" value="UniProtKB-KW"/>
</dbReference>
<comment type="similarity">
    <text evidence="3 12">Belongs to the GPI inositol-deacylase family.</text>
</comment>
<evidence type="ECO:0000256" key="10">
    <source>
        <dbReference type="ARBA" id="ARBA00022989"/>
    </source>
</evidence>
<dbReference type="OrthoDB" id="348976at2759"/>
<keyword evidence="9 12" id="KW-0653">Protein transport</keyword>
<evidence type="ECO:0000256" key="7">
    <source>
        <dbReference type="ARBA" id="ARBA00022801"/>
    </source>
</evidence>
<keyword evidence="6 12" id="KW-0812">Transmembrane</keyword>
<evidence type="ECO:0000256" key="2">
    <source>
        <dbReference type="ARBA" id="ARBA00004477"/>
    </source>
</evidence>
<name>A0A9P4MBY8_9PEZI</name>
<dbReference type="Gene3D" id="3.40.50.1820">
    <property type="entry name" value="alpha/beta hydrolase"/>
    <property type="match status" value="1"/>
</dbReference>
<dbReference type="PANTHER" id="PTHR15495">
    <property type="entry name" value="NEGATIVE REGULATOR OF VESICLE FORMATION-RELATED"/>
    <property type="match status" value="1"/>
</dbReference>
<evidence type="ECO:0000256" key="12">
    <source>
        <dbReference type="RuleBase" id="RU365011"/>
    </source>
</evidence>
<keyword evidence="5 12" id="KW-0813">Transport</keyword>
<comment type="function">
    <text evidence="1 12">Involved in inositol deacylation of GPI-anchored proteins which plays important roles in the quality control and ER-associated degradation of GPI-anchored proteins.</text>
</comment>
<dbReference type="FunFam" id="3.40.50.1820:FF:000056">
    <property type="entry name" value="GPI inositol-deacylase"/>
    <property type="match status" value="1"/>
</dbReference>
<accession>A0A9P4MBY8</accession>
<proteinExistence type="inferred from homology"/>
<feature type="domain" description="GPI inositol-deacylase PGAP1-like alpha/beta" evidence="13">
    <location>
        <begin position="81"/>
        <end position="324"/>
    </location>
</feature>
<dbReference type="InterPro" id="IPR029058">
    <property type="entry name" value="AB_hydrolase_fold"/>
</dbReference>
<feature type="domain" description="GPI inositol-deacylase transmembrane" evidence="14">
    <location>
        <begin position="670"/>
        <end position="989"/>
    </location>
</feature>
<dbReference type="Pfam" id="PF07819">
    <property type="entry name" value="PGAP1"/>
    <property type="match status" value="1"/>
</dbReference>
<evidence type="ECO:0000313" key="16">
    <source>
        <dbReference type="Proteomes" id="UP000799772"/>
    </source>
</evidence>
<dbReference type="GO" id="GO:0006505">
    <property type="term" value="P:GPI anchor metabolic process"/>
    <property type="evidence" value="ECO:0007669"/>
    <property type="project" value="TreeGrafter"/>
</dbReference>
<dbReference type="Pfam" id="PF25140">
    <property type="entry name" value="PGAP1_TMD"/>
    <property type="match status" value="1"/>
</dbReference>
<comment type="subcellular location">
    <subcellularLocation>
        <location evidence="2">Endoplasmic reticulum membrane</location>
        <topology evidence="2">Multi-pass membrane protein</topology>
    </subcellularLocation>
</comment>
<feature type="transmembrane region" description="Helical" evidence="12">
    <location>
        <begin position="984"/>
        <end position="1003"/>
    </location>
</feature>
<reference evidence="15" key="1">
    <citation type="journal article" date="2020" name="Stud. Mycol.">
        <title>101 Dothideomycetes genomes: a test case for predicting lifestyles and emergence of pathogens.</title>
        <authorList>
            <person name="Haridas S."/>
            <person name="Albert R."/>
            <person name="Binder M."/>
            <person name="Bloem J."/>
            <person name="Labutti K."/>
            <person name="Salamov A."/>
            <person name="Andreopoulos B."/>
            <person name="Baker S."/>
            <person name="Barry K."/>
            <person name="Bills G."/>
            <person name="Bluhm B."/>
            <person name="Cannon C."/>
            <person name="Castanera R."/>
            <person name="Culley D."/>
            <person name="Daum C."/>
            <person name="Ezra D."/>
            <person name="Gonzalez J."/>
            <person name="Henrissat B."/>
            <person name="Kuo A."/>
            <person name="Liang C."/>
            <person name="Lipzen A."/>
            <person name="Lutzoni F."/>
            <person name="Magnuson J."/>
            <person name="Mondo S."/>
            <person name="Nolan M."/>
            <person name="Ohm R."/>
            <person name="Pangilinan J."/>
            <person name="Park H.-J."/>
            <person name="Ramirez L."/>
            <person name="Alfaro M."/>
            <person name="Sun H."/>
            <person name="Tritt A."/>
            <person name="Yoshinaga Y."/>
            <person name="Zwiers L.-H."/>
            <person name="Turgeon B."/>
            <person name="Goodwin S."/>
            <person name="Spatafora J."/>
            <person name="Crous P."/>
            <person name="Grigoriev I."/>
        </authorList>
    </citation>
    <scope>NUCLEOTIDE SEQUENCE</scope>
    <source>
        <strain evidence="15">CBS 133067</strain>
    </source>
</reference>
<evidence type="ECO:0000256" key="11">
    <source>
        <dbReference type="ARBA" id="ARBA00023136"/>
    </source>
</evidence>
<feature type="transmembrane region" description="Helical" evidence="12">
    <location>
        <begin position="878"/>
        <end position="904"/>
    </location>
</feature>
<evidence type="ECO:0000313" key="15">
    <source>
        <dbReference type="EMBL" id="KAF2101907.1"/>
    </source>
</evidence>
<evidence type="ECO:0000259" key="13">
    <source>
        <dbReference type="Pfam" id="PF07819"/>
    </source>
</evidence>
<keyword evidence="10 12" id="KW-1133">Transmembrane helix</keyword>
<keyword evidence="8 12" id="KW-0256">Endoplasmic reticulum</keyword>
<dbReference type="Proteomes" id="UP000799772">
    <property type="component" value="Unassembled WGS sequence"/>
</dbReference>
<evidence type="ECO:0000256" key="3">
    <source>
        <dbReference type="ARBA" id="ARBA00006931"/>
    </source>
</evidence>
<comment type="caution">
    <text evidence="15">The sequence shown here is derived from an EMBL/GenBank/DDBJ whole genome shotgun (WGS) entry which is preliminary data.</text>
</comment>
<gene>
    <name evidence="15" type="ORF">NA57DRAFT_64564</name>
</gene>
<protein>
    <recommendedName>
        <fullName evidence="4 12">GPI inositol-deacylase</fullName>
        <ecNumber evidence="12">3.1.-.-</ecNumber>
    </recommendedName>
</protein>
<dbReference type="InterPro" id="IPR012908">
    <property type="entry name" value="PGAP1-ab_dom-like"/>
</dbReference>
<keyword evidence="7 12" id="KW-0378">Hydrolase</keyword>
<dbReference type="GO" id="GO:0006888">
    <property type="term" value="P:endoplasmic reticulum to Golgi vesicle-mediated transport"/>
    <property type="evidence" value="ECO:0007669"/>
    <property type="project" value="TreeGrafter"/>
</dbReference>
<feature type="transmembrane region" description="Helical" evidence="12">
    <location>
        <begin position="834"/>
        <end position="858"/>
    </location>
</feature>
<dbReference type="GO" id="GO:0050185">
    <property type="term" value="F:phosphatidylinositol deacylase activity"/>
    <property type="evidence" value="ECO:0007669"/>
    <property type="project" value="TreeGrafter"/>
</dbReference>
<dbReference type="SUPFAM" id="SSF53474">
    <property type="entry name" value="alpha/beta-Hydrolases"/>
    <property type="match status" value="1"/>
</dbReference>
<feature type="transmembrane region" description="Helical" evidence="12">
    <location>
        <begin position="950"/>
        <end position="972"/>
    </location>
</feature>
<keyword evidence="11 12" id="KW-0472">Membrane</keyword>
<keyword evidence="16" id="KW-1185">Reference proteome</keyword>
<evidence type="ECO:0000256" key="4">
    <source>
        <dbReference type="ARBA" id="ARBA00015856"/>
    </source>
</evidence>
<dbReference type="EC" id="3.1.-.-" evidence="12"/>
<dbReference type="EMBL" id="ML978123">
    <property type="protein sequence ID" value="KAF2101907.1"/>
    <property type="molecule type" value="Genomic_DNA"/>
</dbReference>
<dbReference type="InterPro" id="IPR039529">
    <property type="entry name" value="PGAP1/BST1"/>
</dbReference>
<evidence type="ECO:0000256" key="8">
    <source>
        <dbReference type="ARBA" id="ARBA00022824"/>
    </source>
</evidence>
<feature type="transmembrane region" description="Helical" evidence="12">
    <location>
        <begin position="766"/>
        <end position="799"/>
    </location>
</feature>
<dbReference type="AlphaFoldDB" id="A0A9P4MBY8"/>